<dbReference type="PROSITE" id="PS50240">
    <property type="entry name" value="TRYPSIN_DOM"/>
    <property type="match status" value="1"/>
</dbReference>
<evidence type="ECO:0000313" key="9">
    <source>
        <dbReference type="Proteomes" id="UP000085678"/>
    </source>
</evidence>
<keyword evidence="9" id="KW-1185">Reference proteome</keyword>
<keyword evidence="4" id="KW-1015">Disulfide bond</keyword>
<sequence>MRTKYFILYGFVWAILLAKTEGRKRKPRILETAHERHRLRARLSTQLMNSPIVNETVKGMHYFMNFDYIYSQWSSWSKCNKRCKERRTRQCIKKDVCGNSVIKERRACWRPNFRCKIRLNNRSPLGKHMEDLMFDIFYRSWSEWSPCSKQCRRHRTRACAFKAFCKHTSIEEEGSCGTPGKCDLRNSPVKNEDFEVTTHNERKRKDRRERDKAKKGHIPAWDGLDSMQCGTRTVQGVLRIVGGREARRGSWPWQVAVLNRWKEQYCGGTLIAPQWVLTAAHCVRKNGRRRRVVLRIGEHDFEELEGSEEDTRITQEFVHPDFNLDTVDSDIALLKLKQPVKFGTYIAPVCIPPENLTLPQGTLCYITGWGKKQETHIYGANALREAQVPIVDLQTCQNAFDYHITGNQFCAGYKFGGMDSCAGDSGGPLLCEVTHGNRSRWHVYGVTSFGEGCGEKGKFGIYTKVTNFARWIRETIKKHS</sequence>
<evidence type="ECO:0000256" key="6">
    <source>
        <dbReference type="SAM" id="MobiDB-lite"/>
    </source>
</evidence>
<keyword evidence="7" id="KW-0732">Signal</keyword>
<gene>
    <name evidence="10" type="primary">LOC106155837</name>
</gene>
<accession>A0A1S3HLG6</accession>
<dbReference type="PROSITE" id="PS00134">
    <property type="entry name" value="TRYPSIN_HIS"/>
    <property type="match status" value="1"/>
</dbReference>
<evidence type="ECO:0000313" key="10">
    <source>
        <dbReference type="RefSeq" id="XP_013386306.1"/>
    </source>
</evidence>
<feature type="region of interest" description="Disordered" evidence="6">
    <location>
        <begin position="196"/>
        <end position="215"/>
    </location>
</feature>
<reference evidence="10" key="1">
    <citation type="submission" date="2025-08" db="UniProtKB">
        <authorList>
            <consortium name="RefSeq"/>
        </authorList>
    </citation>
    <scope>IDENTIFICATION</scope>
    <source>
        <tissue evidence="10">Gonads</tissue>
    </source>
</reference>
<dbReference type="InterPro" id="IPR001254">
    <property type="entry name" value="Trypsin_dom"/>
</dbReference>
<dbReference type="Gene3D" id="2.40.10.10">
    <property type="entry name" value="Trypsin-like serine proteases"/>
    <property type="match status" value="1"/>
</dbReference>
<dbReference type="SMART" id="SM00020">
    <property type="entry name" value="Tryp_SPc"/>
    <property type="match status" value="1"/>
</dbReference>
<feature type="domain" description="Peptidase S1" evidence="8">
    <location>
        <begin position="240"/>
        <end position="477"/>
    </location>
</feature>
<dbReference type="InterPro" id="IPR043504">
    <property type="entry name" value="Peptidase_S1_PA_chymotrypsin"/>
</dbReference>
<feature type="chain" id="PRO_5010335445" evidence="7">
    <location>
        <begin position="23"/>
        <end position="480"/>
    </location>
</feature>
<dbReference type="InParanoid" id="A0A1S3HLG6"/>
<dbReference type="Proteomes" id="UP000085678">
    <property type="component" value="Unplaced"/>
</dbReference>
<name>A0A1S3HLG6_LINAN</name>
<dbReference type="GO" id="GO:0006508">
    <property type="term" value="P:proteolysis"/>
    <property type="evidence" value="ECO:0007669"/>
    <property type="project" value="UniProtKB-KW"/>
</dbReference>
<evidence type="ECO:0000256" key="3">
    <source>
        <dbReference type="ARBA" id="ARBA00022825"/>
    </source>
</evidence>
<dbReference type="AlphaFoldDB" id="A0A1S3HLG6"/>
<evidence type="ECO:0000256" key="5">
    <source>
        <dbReference type="RuleBase" id="RU363034"/>
    </source>
</evidence>
<dbReference type="CDD" id="cd00190">
    <property type="entry name" value="Tryp_SPc"/>
    <property type="match status" value="1"/>
</dbReference>
<keyword evidence="3 5" id="KW-0720">Serine protease</keyword>
<keyword evidence="1 5" id="KW-0645">Protease</keyword>
<feature type="signal peptide" evidence="7">
    <location>
        <begin position="1"/>
        <end position="22"/>
    </location>
</feature>
<dbReference type="SMART" id="SM00209">
    <property type="entry name" value="TSP1"/>
    <property type="match status" value="2"/>
</dbReference>
<dbReference type="Pfam" id="PF00089">
    <property type="entry name" value="Trypsin"/>
    <property type="match status" value="1"/>
</dbReference>
<dbReference type="GeneID" id="106155837"/>
<dbReference type="InterPro" id="IPR009003">
    <property type="entry name" value="Peptidase_S1_PA"/>
</dbReference>
<dbReference type="PRINTS" id="PR00722">
    <property type="entry name" value="CHYMOTRYPSIN"/>
</dbReference>
<organism evidence="9 10">
    <name type="scientific">Lingula anatina</name>
    <name type="common">Brachiopod</name>
    <name type="synonym">Lingula unguis</name>
    <dbReference type="NCBI Taxonomy" id="7574"/>
    <lineage>
        <taxon>Eukaryota</taxon>
        <taxon>Metazoa</taxon>
        <taxon>Spiralia</taxon>
        <taxon>Lophotrochozoa</taxon>
        <taxon>Brachiopoda</taxon>
        <taxon>Linguliformea</taxon>
        <taxon>Lingulata</taxon>
        <taxon>Lingulida</taxon>
        <taxon>Linguloidea</taxon>
        <taxon>Lingulidae</taxon>
        <taxon>Lingula</taxon>
    </lineage>
</organism>
<proteinExistence type="predicted"/>
<dbReference type="PANTHER" id="PTHR24252:SF7">
    <property type="entry name" value="HYALIN"/>
    <property type="match status" value="1"/>
</dbReference>
<dbReference type="STRING" id="7574.A0A1S3HLG6"/>
<dbReference type="OMA" id="KPGICGR"/>
<dbReference type="InterPro" id="IPR000884">
    <property type="entry name" value="TSP1_rpt"/>
</dbReference>
<evidence type="ECO:0000256" key="4">
    <source>
        <dbReference type="ARBA" id="ARBA00023157"/>
    </source>
</evidence>
<dbReference type="KEGG" id="lak:106155837"/>
<dbReference type="PANTHER" id="PTHR24252">
    <property type="entry name" value="ACROSIN-RELATED"/>
    <property type="match status" value="1"/>
</dbReference>
<evidence type="ECO:0000256" key="2">
    <source>
        <dbReference type="ARBA" id="ARBA00022801"/>
    </source>
</evidence>
<protein>
    <submittedName>
        <fullName evidence="10">Plasminogen</fullName>
    </submittedName>
</protein>
<evidence type="ECO:0000256" key="7">
    <source>
        <dbReference type="SAM" id="SignalP"/>
    </source>
</evidence>
<evidence type="ECO:0000259" key="8">
    <source>
        <dbReference type="PROSITE" id="PS50240"/>
    </source>
</evidence>
<dbReference type="RefSeq" id="XP_013386306.1">
    <property type="nucleotide sequence ID" value="XM_013530852.1"/>
</dbReference>
<dbReference type="PROSITE" id="PS00135">
    <property type="entry name" value="TRYPSIN_SER"/>
    <property type="match status" value="1"/>
</dbReference>
<dbReference type="InterPro" id="IPR018114">
    <property type="entry name" value="TRYPSIN_HIS"/>
</dbReference>
<dbReference type="InterPro" id="IPR001314">
    <property type="entry name" value="Peptidase_S1A"/>
</dbReference>
<dbReference type="PROSITE" id="PS50092">
    <property type="entry name" value="TSP1"/>
    <property type="match status" value="2"/>
</dbReference>
<dbReference type="OrthoDB" id="10004439at2759"/>
<dbReference type="SUPFAM" id="SSF50494">
    <property type="entry name" value="Trypsin-like serine proteases"/>
    <property type="match status" value="1"/>
</dbReference>
<keyword evidence="2 5" id="KW-0378">Hydrolase</keyword>
<dbReference type="GO" id="GO:0004252">
    <property type="term" value="F:serine-type endopeptidase activity"/>
    <property type="evidence" value="ECO:0007669"/>
    <property type="project" value="InterPro"/>
</dbReference>
<dbReference type="FunFam" id="2.40.10.10:FF:000003">
    <property type="entry name" value="Transmembrane serine protease 3"/>
    <property type="match status" value="1"/>
</dbReference>
<evidence type="ECO:0000256" key="1">
    <source>
        <dbReference type="ARBA" id="ARBA00022670"/>
    </source>
</evidence>
<feature type="compositionally biased region" description="Basic residues" evidence="6">
    <location>
        <begin position="201"/>
        <end position="215"/>
    </location>
</feature>
<dbReference type="InterPro" id="IPR033116">
    <property type="entry name" value="TRYPSIN_SER"/>
</dbReference>